<dbReference type="Gene3D" id="3.40.50.150">
    <property type="entry name" value="Vaccinia Virus protein VP39"/>
    <property type="match status" value="1"/>
</dbReference>
<organism evidence="2 3">
    <name type="scientific">Solicola gregarius</name>
    <dbReference type="NCBI Taxonomy" id="2908642"/>
    <lineage>
        <taxon>Bacteria</taxon>
        <taxon>Bacillati</taxon>
        <taxon>Actinomycetota</taxon>
        <taxon>Actinomycetes</taxon>
        <taxon>Propionibacteriales</taxon>
        <taxon>Nocardioidaceae</taxon>
        <taxon>Solicola</taxon>
    </lineage>
</organism>
<gene>
    <name evidence="2" type="ORF">L0C25_18760</name>
</gene>
<dbReference type="Pfam" id="PF13649">
    <property type="entry name" value="Methyltransf_25"/>
    <property type="match status" value="1"/>
</dbReference>
<sequence>MQSAPNFAPRSAAAALEDAYAGEPCEVVSEDGTIHALPIRRWQDDADAADHELFVRPCRGDVLDVGCGPGRLTYAVAAAGARTTGIDLSREAVRQARARGANALLHNVFDHLPGRWDSVLLADGNIGIGGDPGRVLRRCSALVRDGGRVLAEVASHGGVERHLLRLRAGGELSEAYAWATVGVGAIGTLATSAGLYVESVASVAGRTVAMLAREA</sequence>
<keyword evidence="2" id="KW-0808">Transferase</keyword>
<dbReference type="Proteomes" id="UP001164390">
    <property type="component" value="Chromosome"/>
</dbReference>
<reference evidence="2" key="1">
    <citation type="submission" date="2022-01" db="EMBL/GenBank/DDBJ databases">
        <title>Nocardioidaceae gen. sp. A5X3R13.</title>
        <authorList>
            <person name="Lopez Marin M.A."/>
            <person name="Uhlik O."/>
        </authorList>
    </citation>
    <scope>NUCLEOTIDE SEQUENCE</scope>
    <source>
        <strain evidence="2">A5X3R13</strain>
    </source>
</reference>
<keyword evidence="3" id="KW-1185">Reference proteome</keyword>
<dbReference type="RefSeq" id="WP_271633294.1">
    <property type="nucleotide sequence ID" value="NZ_CP094970.1"/>
</dbReference>
<evidence type="ECO:0000259" key="1">
    <source>
        <dbReference type="Pfam" id="PF13649"/>
    </source>
</evidence>
<dbReference type="CDD" id="cd02440">
    <property type="entry name" value="AdoMet_MTases"/>
    <property type="match status" value="1"/>
</dbReference>
<evidence type="ECO:0000313" key="3">
    <source>
        <dbReference type="Proteomes" id="UP001164390"/>
    </source>
</evidence>
<name>A0AA46TG05_9ACTN</name>
<dbReference type="KEGG" id="sgrg:L0C25_18760"/>
<dbReference type="InterPro" id="IPR029063">
    <property type="entry name" value="SAM-dependent_MTases_sf"/>
</dbReference>
<keyword evidence="2" id="KW-0489">Methyltransferase</keyword>
<dbReference type="GO" id="GO:0008168">
    <property type="term" value="F:methyltransferase activity"/>
    <property type="evidence" value="ECO:0007669"/>
    <property type="project" value="UniProtKB-KW"/>
</dbReference>
<dbReference type="EMBL" id="CP094970">
    <property type="protein sequence ID" value="UYM04555.1"/>
    <property type="molecule type" value="Genomic_DNA"/>
</dbReference>
<accession>A0AA46TG05</accession>
<feature type="domain" description="Methyltransferase" evidence="1">
    <location>
        <begin position="62"/>
        <end position="147"/>
    </location>
</feature>
<dbReference type="SUPFAM" id="SSF53335">
    <property type="entry name" value="S-adenosyl-L-methionine-dependent methyltransferases"/>
    <property type="match status" value="1"/>
</dbReference>
<proteinExistence type="predicted"/>
<dbReference type="InterPro" id="IPR041698">
    <property type="entry name" value="Methyltransf_25"/>
</dbReference>
<dbReference type="GO" id="GO:0032259">
    <property type="term" value="P:methylation"/>
    <property type="evidence" value="ECO:0007669"/>
    <property type="project" value="UniProtKB-KW"/>
</dbReference>
<evidence type="ECO:0000313" key="2">
    <source>
        <dbReference type="EMBL" id="UYM04555.1"/>
    </source>
</evidence>
<dbReference type="AlphaFoldDB" id="A0AA46TG05"/>
<protein>
    <submittedName>
        <fullName evidence="2">Methyltransferase domain-containing protein</fullName>
    </submittedName>
</protein>